<dbReference type="PANTHER" id="PTHR30035">
    <property type="entry name" value="LIPOPROTEIN VACJ-RELATED"/>
    <property type="match status" value="1"/>
</dbReference>
<accession>A0A6B2QUN0</accession>
<gene>
    <name evidence="4" type="ORF">G3I67_03825</name>
</gene>
<keyword evidence="4" id="KW-0449">Lipoprotein</keyword>
<dbReference type="InterPro" id="IPR007428">
    <property type="entry name" value="MlaA"/>
</dbReference>
<reference evidence="4" key="1">
    <citation type="submission" date="2020-02" db="EMBL/GenBank/DDBJ databases">
        <authorList>
            <person name="Chen W.-M."/>
        </authorList>
    </citation>
    <scope>NUCLEOTIDE SEQUENCE</scope>
    <source>
        <strain evidence="4">NBD-18</strain>
    </source>
</reference>
<dbReference type="EMBL" id="JAAGRN010000002">
    <property type="protein sequence ID" value="NDY82356.1"/>
    <property type="molecule type" value="Genomic_DNA"/>
</dbReference>
<evidence type="ECO:0000256" key="1">
    <source>
        <dbReference type="ARBA" id="ARBA00010634"/>
    </source>
</evidence>
<dbReference type="PANTHER" id="PTHR30035:SF3">
    <property type="entry name" value="INTERMEMBRANE PHOSPHOLIPID TRANSPORT SYSTEM LIPOPROTEIN MLAA"/>
    <property type="match status" value="1"/>
</dbReference>
<proteinExistence type="inferred from homology"/>
<keyword evidence="2" id="KW-0732">Signal</keyword>
<dbReference type="GO" id="GO:0120010">
    <property type="term" value="P:intermembrane phospholipid transfer"/>
    <property type="evidence" value="ECO:0007669"/>
    <property type="project" value="TreeGrafter"/>
</dbReference>
<evidence type="ECO:0000313" key="4">
    <source>
        <dbReference type="EMBL" id="NDY82356.1"/>
    </source>
</evidence>
<comment type="similarity">
    <text evidence="1">Belongs to the MlaA family.</text>
</comment>
<feature type="region of interest" description="Disordered" evidence="3">
    <location>
        <begin position="224"/>
        <end position="245"/>
    </location>
</feature>
<dbReference type="AlphaFoldDB" id="A0A6B2QUN0"/>
<evidence type="ECO:0000256" key="2">
    <source>
        <dbReference type="ARBA" id="ARBA00022729"/>
    </source>
</evidence>
<protein>
    <submittedName>
        <fullName evidence="4">VacJ family lipoprotein</fullName>
    </submittedName>
</protein>
<name>A0A6B2QUN0_9BURK</name>
<comment type="caution">
    <text evidence="4">The sequence shown here is derived from an EMBL/GenBank/DDBJ whole genome shotgun (WGS) entry which is preliminary data.</text>
</comment>
<dbReference type="PRINTS" id="PR01805">
    <property type="entry name" value="VACJLIPOPROT"/>
</dbReference>
<dbReference type="GO" id="GO:0016020">
    <property type="term" value="C:membrane"/>
    <property type="evidence" value="ECO:0007669"/>
    <property type="project" value="InterPro"/>
</dbReference>
<dbReference type="Pfam" id="PF04333">
    <property type="entry name" value="MlaA"/>
    <property type="match status" value="1"/>
</dbReference>
<evidence type="ECO:0000256" key="3">
    <source>
        <dbReference type="SAM" id="MobiDB-lite"/>
    </source>
</evidence>
<sequence length="245" mass="27213">MVGCATTEQRTGPLNPEDPWEDTNRNIYAFNDALDRNVFIPVAEAYAFVVPQPVRTCINNIFLNLGEVWSFINSNLQGRHEDAINTFGRFMLNTTMGLGGCFDLASSNGAPRISNDFGTTLGVWGVEPGPFVVLPIIGASTVRDTGGRVVDLYVNQVGWGQLVTNIDLRNSMYGLELIDRRESLLDVTKTIDKNAIDRYSFIRDAYLQRRKALVRGTRGAQELPSYEDFQDAPADEKSLGIQKAK</sequence>
<organism evidence="4">
    <name type="scientific">Sheuella amnicola</name>
    <dbReference type="NCBI Taxonomy" id="2707330"/>
    <lineage>
        <taxon>Bacteria</taxon>
        <taxon>Pseudomonadati</taxon>
        <taxon>Pseudomonadota</taxon>
        <taxon>Betaproteobacteria</taxon>
        <taxon>Burkholderiales</taxon>
        <taxon>Alcaligenaceae</taxon>
        <taxon>Sheuella</taxon>
    </lineage>
</organism>